<name>A0ABU8P1I5_9CORY</name>
<evidence type="ECO:0000313" key="2">
    <source>
        <dbReference type="Proteomes" id="UP001359781"/>
    </source>
</evidence>
<reference evidence="1 2" key="1">
    <citation type="submission" date="2024-02" db="EMBL/GenBank/DDBJ databases">
        <title>Whole genome sequencing and characterization of Corynebacterium isolated from the ocular surface of dry eye disease sufferers.</title>
        <authorList>
            <person name="Naqvi M."/>
        </authorList>
    </citation>
    <scope>NUCLEOTIDE SEQUENCE [LARGE SCALE GENOMIC DNA]</scope>
    <source>
        <strain evidence="1 2">PCRF</strain>
    </source>
</reference>
<gene>
    <name evidence="1" type="ORF">V5S96_11120</name>
</gene>
<dbReference type="RefSeq" id="WP_337891035.1">
    <property type="nucleotide sequence ID" value="NZ_JBAHVI010000012.1"/>
</dbReference>
<comment type="caution">
    <text evidence="1">The sequence shown here is derived from an EMBL/GenBank/DDBJ whole genome shotgun (WGS) entry which is preliminary data.</text>
</comment>
<dbReference type="EMBL" id="JBAHVJ010000013">
    <property type="protein sequence ID" value="MEJ4100902.1"/>
    <property type="molecule type" value="Genomic_DNA"/>
</dbReference>
<sequence>MIDIYRAYATRTDGVTQEIYHGDSRWAAERQAEAKRKHGWAAWVVRIPAGTDTEKKVSTP</sequence>
<keyword evidence="2" id="KW-1185">Reference proteome</keyword>
<accession>A0ABU8P1I5</accession>
<evidence type="ECO:0000313" key="1">
    <source>
        <dbReference type="EMBL" id="MEJ4100902.1"/>
    </source>
</evidence>
<proteinExistence type="predicted"/>
<organism evidence="1 2">
    <name type="scientific">Corynebacterium mastitidis</name>
    <dbReference type="NCBI Taxonomy" id="161890"/>
    <lineage>
        <taxon>Bacteria</taxon>
        <taxon>Bacillati</taxon>
        <taxon>Actinomycetota</taxon>
        <taxon>Actinomycetes</taxon>
        <taxon>Mycobacteriales</taxon>
        <taxon>Corynebacteriaceae</taxon>
        <taxon>Corynebacterium</taxon>
    </lineage>
</organism>
<dbReference type="Proteomes" id="UP001359781">
    <property type="component" value="Unassembled WGS sequence"/>
</dbReference>
<protein>
    <submittedName>
        <fullName evidence="1">Uncharacterized protein</fullName>
    </submittedName>
</protein>